<comment type="caution">
    <text evidence="2">The sequence shown here is derived from an EMBL/GenBank/DDBJ whole genome shotgun (WGS) entry which is preliminary data.</text>
</comment>
<dbReference type="Gene3D" id="1.10.10.10">
    <property type="entry name" value="Winged helix-like DNA-binding domain superfamily/Winged helix DNA-binding domain"/>
    <property type="match status" value="1"/>
</dbReference>
<name>A0A2A5J681_RHOSG</name>
<dbReference type="Proteomes" id="UP000230886">
    <property type="component" value="Unassembled WGS sequence"/>
</dbReference>
<dbReference type="GO" id="GO:0003700">
    <property type="term" value="F:DNA-binding transcription factor activity"/>
    <property type="evidence" value="ECO:0007669"/>
    <property type="project" value="InterPro"/>
</dbReference>
<dbReference type="InterPro" id="IPR000835">
    <property type="entry name" value="HTH_MarR-typ"/>
</dbReference>
<dbReference type="InterPro" id="IPR036390">
    <property type="entry name" value="WH_DNA-bd_sf"/>
</dbReference>
<dbReference type="Pfam" id="PF12802">
    <property type="entry name" value="MarR_2"/>
    <property type="match status" value="1"/>
</dbReference>
<protein>
    <submittedName>
        <fullName evidence="2">MarR family transcriptional regulator</fullName>
    </submittedName>
</protein>
<evidence type="ECO:0000313" key="2">
    <source>
        <dbReference type="EMBL" id="PCK24491.1"/>
    </source>
</evidence>
<reference evidence="2 3" key="1">
    <citation type="submission" date="2017-07" db="EMBL/GenBank/DDBJ databases">
        <title>Draft sequence of Rhodococcus enclensis 23b-28.</title>
        <authorList>
            <person name="Besaury L."/>
            <person name="Sancelme M."/>
            <person name="Amato P."/>
            <person name="Lallement A."/>
            <person name="Delort A.-M."/>
        </authorList>
    </citation>
    <scope>NUCLEOTIDE SEQUENCE [LARGE SCALE GENOMIC DNA]</scope>
    <source>
        <strain evidence="2 3">23b-28</strain>
    </source>
</reference>
<dbReference type="AlphaFoldDB" id="A0A2A5J681"/>
<gene>
    <name evidence="2" type="ORF">CHR55_25720</name>
</gene>
<feature type="domain" description="HTH marR-type" evidence="1">
    <location>
        <begin position="30"/>
        <end position="129"/>
    </location>
</feature>
<accession>A0A2A5J681</accession>
<proteinExistence type="predicted"/>
<evidence type="ECO:0000313" key="3">
    <source>
        <dbReference type="Proteomes" id="UP000230886"/>
    </source>
</evidence>
<dbReference type="EMBL" id="NOVD01000029">
    <property type="protein sequence ID" value="PCK24491.1"/>
    <property type="molecule type" value="Genomic_DNA"/>
</dbReference>
<dbReference type="InterPro" id="IPR036388">
    <property type="entry name" value="WH-like_DNA-bd_sf"/>
</dbReference>
<sequence length="153" mass="16873">MQHDGAMALTGPPAVHDELVHLTRQLMTGDRHSDDHPSIAQHSFLSFIGRNDGCKATEISEVFGVNRSTISRQVRGCIEAGWVYADPGSVRQGNPLHLTAAGRKYLDAADARRLDQVAGRLHDWTESEVADFARALHRFRISIESQTNGDDTL</sequence>
<evidence type="ECO:0000259" key="1">
    <source>
        <dbReference type="SMART" id="SM00347"/>
    </source>
</evidence>
<dbReference type="SUPFAM" id="SSF46785">
    <property type="entry name" value="Winged helix' DNA-binding domain"/>
    <property type="match status" value="1"/>
</dbReference>
<dbReference type="SMART" id="SM00347">
    <property type="entry name" value="HTH_MARR"/>
    <property type="match status" value="1"/>
</dbReference>
<organism evidence="2 3">
    <name type="scientific">Rhodococcus qingshengii</name>
    <dbReference type="NCBI Taxonomy" id="334542"/>
    <lineage>
        <taxon>Bacteria</taxon>
        <taxon>Bacillati</taxon>
        <taxon>Actinomycetota</taxon>
        <taxon>Actinomycetes</taxon>
        <taxon>Mycobacteriales</taxon>
        <taxon>Nocardiaceae</taxon>
        <taxon>Rhodococcus</taxon>
        <taxon>Rhodococcus erythropolis group</taxon>
    </lineage>
</organism>